<name>A1SXX6_PSYIN</name>
<evidence type="ECO:0000256" key="2">
    <source>
        <dbReference type="ARBA" id="ARBA00004752"/>
    </source>
</evidence>
<accession>A1SXX6</accession>
<evidence type="ECO:0000313" key="15">
    <source>
        <dbReference type="EMBL" id="ABM04341.1"/>
    </source>
</evidence>
<dbReference type="GO" id="GO:0071555">
    <property type="term" value="P:cell wall organization"/>
    <property type="evidence" value="ECO:0007669"/>
    <property type="project" value="UniProtKB-UniRule"/>
</dbReference>
<dbReference type="PANTHER" id="PTHR30582:SF24">
    <property type="entry name" value="L,D-TRANSPEPTIDASE ERFK_SRFK-RELATED"/>
    <property type="match status" value="1"/>
</dbReference>
<dbReference type="Pfam" id="PF01476">
    <property type="entry name" value="LysM"/>
    <property type="match status" value="1"/>
</dbReference>
<dbReference type="GO" id="GO:0008360">
    <property type="term" value="P:regulation of cell shape"/>
    <property type="evidence" value="ECO:0007669"/>
    <property type="project" value="UniProtKB-UniRule"/>
</dbReference>
<dbReference type="CDD" id="cd16913">
    <property type="entry name" value="YkuD_like"/>
    <property type="match status" value="1"/>
</dbReference>
<keyword evidence="16" id="KW-1185">Reference proteome</keyword>
<evidence type="ECO:0000256" key="8">
    <source>
        <dbReference type="ARBA" id="ARBA00022801"/>
    </source>
</evidence>
<dbReference type="InterPro" id="IPR018392">
    <property type="entry name" value="LysM"/>
</dbReference>
<dbReference type="InterPro" id="IPR038063">
    <property type="entry name" value="Transpep_catalytic_dom"/>
</dbReference>
<dbReference type="KEGG" id="pin:Ping_2622"/>
<evidence type="ECO:0000256" key="10">
    <source>
        <dbReference type="ARBA" id="ARBA00022984"/>
    </source>
</evidence>
<evidence type="ECO:0000256" key="6">
    <source>
        <dbReference type="ARBA" id="ARBA00022729"/>
    </source>
</evidence>
<evidence type="ECO:0000256" key="3">
    <source>
        <dbReference type="ARBA" id="ARBA00005992"/>
    </source>
</evidence>
<evidence type="ECO:0000256" key="1">
    <source>
        <dbReference type="ARBA" id="ARBA00004418"/>
    </source>
</evidence>
<sequence length="322" mass="36320">MFVYSNLLSNEIINYHYFKKHSIILSLMMLCFMLNPVAVQAEGYPLPQDGSRLIGIQQEYKVQQGDTLNAITKLYNVGLIALMEANPGVDPFLPTPGKILQIPNRMLLPDVSHKGIVINLPELRLYYFPKGKQEVHIFPIGIGRIGRSTPTMETTVRMKIKHPSWTPTTQSRAEHFQATGKHLPSVVKAGKDNPLGDYALQLAYGNYEYLIHGTNKDFGIGMRVSAGCIRLNPDDISWLFQQVSTNESVRIINQPIKIASEPNGQKMLEVHSPISRSDDDTEFSLYWTKEVIKFNNQEVVDNDEMTEALLLHQGIPVVIESE</sequence>
<dbReference type="SMART" id="SM00257">
    <property type="entry name" value="LysM"/>
    <property type="match status" value="1"/>
</dbReference>
<dbReference type="SUPFAM" id="SSF141523">
    <property type="entry name" value="L,D-transpeptidase catalytic domain-like"/>
    <property type="match status" value="1"/>
</dbReference>
<dbReference type="GO" id="GO:0018104">
    <property type="term" value="P:peptidoglycan-protein cross-linking"/>
    <property type="evidence" value="ECO:0007669"/>
    <property type="project" value="TreeGrafter"/>
</dbReference>
<keyword evidence="6" id="KW-0732">Signal</keyword>
<keyword evidence="4" id="KW-0328">Glycosyltransferase</keyword>
<dbReference type="eggNOG" id="COG1376">
    <property type="taxonomic scope" value="Bacteria"/>
</dbReference>
<evidence type="ECO:0000256" key="11">
    <source>
        <dbReference type="ARBA" id="ARBA00023316"/>
    </source>
</evidence>
<feature type="domain" description="L,D-TPase catalytic" evidence="14">
    <location>
        <begin position="114"/>
        <end position="252"/>
    </location>
</feature>
<evidence type="ECO:0000256" key="9">
    <source>
        <dbReference type="ARBA" id="ARBA00022960"/>
    </source>
</evidence>
<evidence type="ECO:0000256" key="7">
    <source>
        <dbReference type="ARBA" id="ARBA00022764"/>
    </source>
</evidence>
<protein>
    <submittedName>
        <fullName evidence="15">Peptidoglycan-binding LysM:ErfK/YbiS/YcfS/YnhG protein</fullName>
    </submittedName>
</protein>
<dbReference type="Proteomes" id="UP000000639">
    <property type="component" value="Chromosome"/>
</dbReference>
<dbReference type="EMBL" id="CP000510">
    <property type="protein sequence ID" value="ABM04341.1"/>
    <property type="molecule type" value="Genomic_DNA"/>
</dbReference>
<dbReference type="UniPathway" id="UPA00219"/>
<comment type="pathway">
    <text evidence="2 12">Cell wall biogenesis; peptidoglycan biosynthesis.</text>
</comment>
<dbReference type="PANTHER" id="PTHR30582">
    <property type="entry name" value="L,D-TRANSPEPTIDASE"/>
    <property type="match status" value="1"/>
</dbReference>
<comment type="subcellular location">
    <subcellularLocation>
        <location evidence="1">Periplasm</location>
    </subcellularLocation>
</comment>
<dbReference type="Gene3D" id="2.40.440.10">
    <property type="entry name" value="L,D-transpeptidase catalytic domain-like"/>
    <property type="match status" value="1"/>
</dbReference>
<dbReference type="InterPro" id="IPR036779">
    <property type="entry name" value="LysM_dom_sf"/>
</dbReference>
<evidence type="ECO:0000256" key="12">
    <source>
        <dbReference type="PROSITE-ProRule" id="PRU01373"/>
    </source>
</evidence>
<dbReference type="GO" id="GO:0042597">
    <property type="term" value="C:periplasmic space"/>
    <property type="evidence" value="ECO:0007669"/>
    <property type="project" value="UniProtKB-SubCell"/>
</dbReference>
<dbReference type="Gene3D" id="3.10.350.10">
    <property type="entry name" value="LysM domain"/>
    <property type="match status" value="1"/>
</dbReference>
<evidence type="ECO:0000256" key="4">
    <source>
        <dbReference type="ARBA" id="ARBA00022676"/>
    </source>
</evidence>
<comment type="similarity">
    <text evidence="3">Belongs to the YkuD family.</text>
</comment>
<keyword evidence="10 12" id="KW-0573">Peptidoglycan synthesis</keyword>
<dbReference type="GO" id="GO:0071972">
    <property type="term" value="F:peptidoglycan L,D-transpeptidase activity"/>
    <property type="evidence" value="ECO:0007669"/>
    <property type="project" value="TreeGrafter"/>
</dbReference>
<dbReference type="InterPro" id="IPR050979">
    <property type="entry name" value="LD-transpeptidase"/>
</dbReference>
<keyword evidence="11 12" id="KW-0961">Cell wall biogenesis/degradation</keyword>
<dbReference type="SUPFAM" id="SSF54106">
    <property type="entry name" value="LysM domain"/>
    <property type="match status" value="1"/>
</dbReference>
<keyword evidence="5" id="KW-0808">Transferase</keyword>
<evidence type="ECO:0000259" key="14">
    <source>
        <dbReference type="PROSITE" id="PS52029"/>
    </source>
</evidence>
<dbReference type="PROSITE" id="PS51782">
    <property type="entry name" value="LYSM"/>
    <property type="match status" value="1"/>
</dbReference>
<dbReference type="CDD" id="cd00118">
    <property type="entry name" value="LysM"/>
    <property type="match status" value="1"/>
</dbReference>
<gene>
    <name evidence="15" type="ordered locus">Ping_2622</name>
</gene>
<keyword evidence="9 12" id="KW-0133">Cell shape</keyword>
<dbReference type="Pfam" id="PF17969">
    <property type="entry name" value="Ldt_C"/>
    <property type="match status" value="1"/>
</dbReference>
<dbReference type="PROSITE" id="PS52029">
    <property type="entry name" value="LD_TPASE"/>
    <property type="match status" value="1"/>
</dbReference>
<organism evidence="15 16">
    <name type="scientific">Psychromonas ingrahamii (strain DSM 17664 / CCUG 51855 / 37)</name>
    <dbReference type="NCBI Taxonomy" id="357804"/>
    <lineage>
        <taxon>Bacteria</taxon>
        <taxon>Pseudomonadati</taxon>
        <taxon>Pseudomonadota</taxon>
        <taxon>Gammaproteobacteria</taxon>
        <taxon>Alteromonadales</taxon>
        <taxon>Psychromonadaceae</taxon>
        <taxon>Psychromonas</taxon>
    </lineage>
</organism>
<dbReference type="Pfam" id="PF03734">
    <property type="entry name" value="YkuD"/>
    <property type="match status" value="1"/>
</dbReference>
<dbReference type="InterPro" id="IPR005490">
    <property type="entry name" value="LD_TPept_cat_dom"/>
</dbReference>
<dbReference type="AlphaFoldDB" id="A1SXX6"/>
<evidence type="ECO:0000256" key="5">
    <source>
        <dbReference type="ARBA" id="ARBA00022679"/>
    </source>
</evidence>
<proteinExistence type="inferred from homology"/>
<dbReference type="STRING" id="357804.Ping_2622"/>
<dbReference type="HOGENOM" id="CLU_046834_0_0_6"/>
<keyword evidence="8" id="KW-0378">Hydrolase</keyword>
<dbReference type="InterPro" id="IPR041597">
    <property type="entry name" value="Ldt_C"/>
</dbReference>
<keyword evidence="7" id="KW-0574">Periplasm</keyword>
<evidence type="ECO:0000313" key="16">
    <source>
        <dbReference type="Proteomes" id="UP000000639"/>
    </source>
</evidence>
<feature type="active site" description="Proton donor/acceptor" evidence="12">
    <location>
        <position position="212"/>
    </location>
</feature>
<reference evidence="15 16" key="1">
    <citation type="submission" date="2007-01" db="EMBL/GenBank/DDBJ databases">
        <title>Complete sequence of Psychromonas ingrahamii 37.</title>
        <authorList>
            <consortium name="US DOE Joint Genome Institute"/>
            <person name="Copeland A."/>
            <person name="Lucas S."/>
            <person name="Lapidus A."/>
            <person name="Barry K."/>
            <person name="Detter J.C."/>
            <person name="Glavina del Rio T."/>
            <person name="Hammon N."/>
            <person name="Israni S."/>
            <person name="Dalin E."/>
            <person name="Tice H."/>
            <person name="Pitluck S."/>
            <person name="Thompson L.S."/>
            <person name="Brettin T."/>
            <person name="Bruce D."/>
            <person name="Han C."/>
            <person name="Tapia R."/>
            <person name="Schmutz J."/>
            <person name="Larimer F."/>
            <person name="Land M."/>
            <person name="Hauser L."/>
            <person name="Kyrpides N."/>
            <person name="Ivanova N."/>
            <person name="Staley J."/>
            <person name="Richardson P."/>
        </authorList>
    </citation>
    <scope>NUCLEOTIDE SEQUENCE [LARGE SCALE GENOMIC DNA]</scope>
    <source>
        <strain evidence="15 16">37</strain>
    </source>
</reference>
<feature type="active site" description="Nucleophile" evidence="12">
    <location>
        <position position="228"/>
    </location>
</feature>
<evidence type="ECO:0000259" key="13">
    <source>
        <dbReference type="PROSITE" id="PS51782"/>
    </source>
</evidence>
<feature type="domain" description="LysM" evidence="13">
    <location>
        <begin position="58"/>
        <end position="102"/>
    </location>
</feature>
<dbReference type="GO" id="GO:0016757">
    <property type="term" value="F:glycosyltransferase activity"/>
    <property type="evidence" value="ECO:0007669"/>
    <property type="project" value="UniProtKB-KW"/>
</dbReference>
<dbReference type="GO" id="GO:0005576">
    <property type="term" value="C:extracellular region"/>
    <property type="evidence" value="ECO:0007669"/>
    <property type="project" value="TreeGrafter"/>
</dbReference>